<dbReference type="CDD" id="cd01434">
    <property type="entry name" value="EFG_mtEFG1_IV"/>
    <property type="match status" value="1"/>
</dbReference>
<dbReference type="Gene3D" id="3.30.230.10">
    <property type="match status" value="1"/>
</dbReference>
<evidence type="ECO:0000259" key="7">
    <source>
        <dbReference type="SMART" id="SM00889"/>
    </source>
</evidence>
<evidence type="ECO:0000256" key="6">
    <source>
        <dbReference type="ARBA" id="ARBA00024731"/>
    </source>
</evidence>
<evidence type="ECO:0000313" key="8">
    <source>
        <dbReference type="EMBL" id="GMG85619.1"/>
    </source>
</evidence>
<evidence type="ECO:0000256" key="3">
    <source>
        <dbReference type="ARBA" id="ARBA00022768"/>
    </source>
</evidence>
<evidence type="ECO:0000313" key="9">
    <source>
        <dbReference type="Proteomes" id="UP001239909"/>
    </source>
</evidence>
<dbReference type="Pfam" id="PF00679">
    <property type="entry name" value="EFG_C"/>
    <property type="match status" value="1"/>
</dbReference>
<dbReference type="GO" id="GO:0003746">
    <property type="term" value="F:translation elongation factor activity"/>
    <property type="evidence" value="ECO:0007669"/>
    <property type="project" value="UniProtKB-KW"/>
</dbReference>
<sequence length="644" mass="68945">MRCITIMGPPHGGKTTLAERLAAQEPGAVKTDLGRGLTLHRLQLSGEGWAVIDCPGSIERLPDCRTAMLAADAAVICVPPDPDHAVLAAPYLRAAEASGTPTLLFINRMDEAEGRVRDVVAALQDYATHPIVLRQIPIRRDGAIIGAIDVISERAWQYRKGQSSALIEIPESAAEREHEARESLLEELSELDDWLLEELIEEREPAAGAVYEICKKMLTEGNVVPALLGSAANGNGILRLTKALRHEVPEAAVLRARLAAEAGAEPLAVSFHADHRRHMGKVVFLRALGEGVKIGARVGGEAIGSLLDLGEGKTGAEIAPGMVLGAVKSDHLHTGRLFGADGVIDPPGWAVSPLPMLARVLAPVNERDEAKLSTLLNRLAEDEPGLEIAKEDKSGRPIVRVQGPMHLRELSGRLSEIFGIEVTDDAVADLYRETITRSAEVHYRHRKQTGGAGQFADVRLRIAPAARGAGFSFDEEVKGGAVPRNYIPSVEAGAQDAMERGPLGFPVIDVRVTLHDGQHHSVDSSDFAFRTAGRAGVAQGLGEAAPVLLQPIHLVTCHIPSVFSGALVPMVASLHGQVLGFERDPAGRGWDEFRALLPGSVLGELPHLLRSATQGTGYFDAAFDHYEEVYGKEATRLAERAGRG</sequence>
<dbReference type="InterPro" id="IPR035649">
    <property type="entry name" value="EFG_V"/>
</dbReference>
<dbReference type="PANTHER" id="PTHR43261">
    <property type="entry name" value="TRANSLATION ELONGATION FACTOR G-RELATED"/>
    <property type="match status" value="1"/>
</dbReference>
<organism evidence="8 9">
    <name type="scientific">Paralimibaculum aggregatum</name>
    <dbReference type="NCBI Taxonomy" id="3036245"/>
    <lineage>
        <taxon>Bacteria</taxon>
        <taxon>Pseudomonadati</taxon>
        <taxon>Pseudomonadota</taxon>
        <taxon>Alphaproteobacteria</taxon>
        <taxon>Rhodobacterales</taxon>
        <taxon>Paracoccaceae</taxon>
        <taxon>Paralimibaculum</taxon>
    </lineage>
</organism>
<dbReference type="InterPro" id="IPR000640">
    <property type="entry name" value="EFG_V-like"/>
</dbReference>
<comment type="function">
    <text evidence="6">Catalyzes the GTP-dependent ribosomal translocation step during translation elongation. During this step, the ribosome changes from the pre-translocational (PRE) to the post-translocational (POST) state as the newly formed A-site-bound peptidyl-tRNA and P-site-bound deacylated tRNA move to the P and E sites, respectively. Catalyzes the coordinated movement of the two tRNA molecules, the mRNA and conformational changes in the ribosome.</text>
</comment>
<keyword evidence="5" id="KW-0342">GTP-binding</keyword>
<dbReference type="InterPro" id="IPR014721">
    <property type="entry name" value="Ribsml_uS5_D2-typ_fold_subgr"/>
</dbReference>
<gene>
    <name evidence="8" type="ORF">LNKW23_48420</name>
</gene>
<dbReference type="EMBL" id="BSYI01000085">
    <property type="protein sequence ID" value="GMG85619.1"/>
    <property type="molecule type" value="Genomic_DNA"/>
</dbReference>
<evidence type="ECO:0000256" key="4">
    <source>
        <dbReference type="ARBA" id="ARBA00022917"/>
    </source>
</evidence>
<dbReference type="Pfam" id="PF03764">
    <property type="entry name" value="EFG_IV"/>
    <property type="match status" value="1"/>
</dbReference>
<protein>
    <recommendedName>
        <fullName evidence="1">Elongation factor G</fullName>
    </recommendedName>
</protein>
<dbReference type="NCBIfam" id="NF009379">
    <property type="entry name" value="PRK12740.1-3"/>
    <property type="match status" value="1"/>
</dbReference>
<name>A0ABQ6LU64_9RHOB</name>
<dbReference type="Proteomes" id="UP001239909">
    <property type="component" value="Unassembled WGS sequence"/>
</dbReference>
<dbReference type="InterPro" id="IPR020568">
    <property type="entry name" value="Ribosomal_Su5_D2-typ_SF"/>
</dbReference>
<proteinExistence type="predicted"/>
<dbReference type="Pfam" id="PF14492">
    <property type="entry name" value="EFG_III"/>
    <property type="match status" value="1"/>
</dbReference>
<dbReference type="InterPro" id="IPR047872">
    <property type="entry name" value="EFG_IV"/>
</dbReference>
<dbReference type="PANTHER" id="PTHR43261:SF7">
    <property type="entry name" value="ELONGATION FACTOR G-LIKE PROTEIN"/>
    <property type="match status" value="1"/>
</dbReference>
<feature type="domain" description="Translation elongation factor EFG/EF2" evidence="7">
    <location>
        <begin position="428"/>
        <end position="545"/>
    </location>
</feature>
<evidence type="ECO:0000256" key="5">
    <source>
        <dbReference type="ARBA" id="ARBA00023134"/>
    </source>
</evidence>
<dbReference type="RefSeq" id="WP_285675034.1">
    <property type="nucleotide sequence ID" value="NZ_BSYI01000085.1"/>
</dbReference>
<dbReference type="Pfam" id="PF00009">
    <property type="entry name" value="GTP_EFTU"/>
    <property type="match status" value="1"/>
</dbReference>
<dbReference type="SUPFAM" id="SSF54211">
    <property type="entry name" value="Ribosomal protein S5 domain 2-like"/>
    <property type="match status" value="1"/>
</dbReference>
<comment type="caution">
    <text evidence="8">The sequence shown here is derived from an EMBL/GenBank/DDBJ whole genome shotgun (WGS) entry which is preliminary data.</text>
</comment>
<dbReference type="SUPFAM" id="SSF52540">
    <property type="entry name" value="P-loop containing nucleoside triphosphate hydrolases"/>
    <property type="match status" value="1"/>
</dbReference>
<dbReference type="SUPFAM" id="SSF54980">
    <property type="entry name" value="EF-G C-terminal domain-like"/>
    <property type="match status" value="2"/>
</dbReference>
<dbReference type="Gene3D" id="3.30.70.240">
    <property type="match status" value="1"/>
</dbReference>
<keyword evidence="2" id="KW-0547">Nucleotide-binding</keyword>
<reference evidence="8 9" key="1">
    <citation type="submission" date="2023-04" db="EMBL/GenBank/DDBJ databases">
        <title>Marinoamorphus aggregata gen. nov., sp. Nov., isolate from tissue of brittle star Ophioplocus japonicus.</title>
        <authorList>
            <person name="Kawano K."/>
            <person name="Sawayama S."/>
            <person name="Nakagawa S."/>
        </authorList>
    </citation>
    <scope>NUCLEOTIDE SEQUENCE [LARGE SCALE GENOMIC DNA]</scope>
    <source>
        <strain evidence="8 9">NKW23</strain>
    </source>
</reference>
<keyword evidence="4" id="KW-0648">Protein biosynthesis</keyword>
<dbReference type="InterPro" id="IPR005517">
    <property type="entry name" value="Transl_elong_EFG/EF2_IV"/>
</dbReference>
<keyword evidence="9" id="KW-1185">Reference proteome</keyword>
<accession>A0ABQ6LU64</accession>
<evidence type="ECO:0000256" key="2">
    <source>
        <dbReference type="ARBA" id="ARBA00022741"/>
    </source>
</evidence>
<dbReference type="InterPro" id="IPR035647">
    <property type="entry name" value="EFG_III/V"/>
</dbReference>
<evidence type="ECO:0000256" key="1">
    <source>
        <dbReference type="ARBA" id="ARBA00017872"/>
    </source>
</evidence>
<dbReference type="CDD" id="cd03713">
    <property type="entry name" value="EFG_mtEFG_C"/>
    <property type="match status" value="1"/>
</dbReference>
<keyword evidence="3 8" id="KW-0251">Elongation factor</keyword>
<dbReference type="SMART" id="SM00889">
    <property type="entry name" value="EFG_IV"/>
    <property type="match status" value="1"/>
</dbReference>
<dbReference type="InterPro" id="IPR041095">
    <property type="entry name" value="EFG_II"/>
</dbReference>
<dbReference type="InterPro" id="IPR000795">
    <property type="entry name" value="T_Tr_GTP-bd_dom"/>
</dbReference>
<dbReference type="Gene3D" id="3.30.70.870">
    <property type="entry name" value="Elongation Factor G (Translational Gtpase), domain 3"/>
    <property type="match status" value="1"/>
</dbReference>
<dbReference type="InterPro" id="IPR027417">
    <property type="entry name" value="P-loop_NTPase"/>
</dbReference>
<dbReference type="Gene3D" id="3.40.50.300">
    <property type="entry name" value="P-loop containing nucleotide triphosphate hydrolases"/>
    <property type="match status" value="1"/>
</dbReference>